<dbReference type="InterPro" id="IPR014729">
    <property type="entry name" value="Rossmann-like_a/b/a_fold"/>
</dbReference>
<dbReference type="Proteomes" id="UP000230025">
    <property type="component" value="Unassembled WGS sequence"/>
</dbReference>
<keyword evidence="6 9" id="KW-0648">Protein biosynthesis</keyword>
<feature type="domain" description="RNA-binding S4" evidence="11">
    <location>
        <begin position="338"/>
        <end position="400"/>
    </location>
</feature>
<dbReference type="SMART" id="SM00363">
    <property type="entry name" value="S4"/>
    <property type="match status" value="1"/>
</dbReference>
<evidence type="ECO:0000256" key="4">
    <source>
        <dbReference type="ARBA" id="ARBA00022840"/>
    </source>
</evidence>
<dbReference type="EC" id="6.1.1.1" evidence="9"/>
<dbReference type="Gene3D" id="3.40.50.620">
    <property type="entry name" value="HUPs"/>
    <property type="match status" value="1"/>
</dbReference>
<evidence type="ECO:0000313" key="13">
    <source>
        <dbReference type="Proteomes" id="UP000230025"/>
    </source>
</evidence>
<dbReference type="InterPro" id="IPR001412">
    <property type="entry name" value="aa-tRNA-synth_I_CS"/>
</dbReference>
<proteinExistence type="inferred from homology"/>
<name>A0A2M7GZ96_9BACT</name>
<evidence type="ECO:0000256" key="6">
    <source>
        <dbReference type="ARBA" id="ARBA00022917"/>
    </source>
</evidence>
<protein>
    <recommendedName>
        <fullName evidence="9">Tyrosine--tRNA ligase</fullName>
        <ecNumber evidence="9">6.1.1.1</ecNumber>
    </recommendedName>
    <alternativeName>
        <fullName evidence="9">Tyrosyl-tRNA synthetase</fullName>
        <shortName evidence="9">TyrRS</shortName>
    </alternativeName>
</protein>
<dbReference type="Gene3D" id="1.10.240.10">
    <property type="entry name" value="Tyrosyl-Transfer RNA Synthetase"/>
    <property type="match status" value="1"/>
</dbReference>
<dbReference type="AlphaFoldDB" id="A0A2M7GZ96"/>
<dbReference type="InterPro" id="IPR002942">
    <property type="entry name" value="S4_RNA-bd"/>
</dbReference>
<keyword evidence="3 9" id="KW-0547">Nucleotide-binding</keyword>
<dbReference type="InterPro" id="IPR024088">
    <property type="entry name" value="Tyr-tRNA-ligase_bac-type"/>
</dbReference>
<dbReference type="PROSITE" id="PS50889">
    <property type="entry name" value="S4"/>
    <property type="match status" value="1"/>
</dbReference>
<comment type="caution">
    <text evidence="12">The sequence shown here is derived from an EMBL/GenBank/DDBJ whole genome shotgun (WGS) entry which is preliminary data.</text>
</comment>
<dbReference type="SUPFAM" id="SSF55174">
    <property type="entry name" value="Alpha-L RNA-binding motif"/>
    <property type="match status" value="1"/>
</dbReference>
<dbReference type="GO" id="GO:0005829">
    <property type="term" value="C:cytosol"/>
    <property type="evidence" value="ECO:0007669"/>
    <property type="project" value="TreeGrafter"/>
</dbReference>
<dbReference type="SUPFAM" id="SSF52374">
    <property type="entry name" value="Nucleotidylyl transferase"/>
    <property type="match status" value="1"/>
</dbReference>
<keyword evidence="7 9" id="KW-0030">Aminoacyl-tRNA synthetase</keyword>
<dbReference type="InterPro" id="IPR036986">
    <property type="entry name" value="S4_RNA-bd_sf"/>
</dbReference>
<dbReference type="InterPro" id="IPR002307">
    <property type="entry name" value="Tyr-tRNA-ligase"/>
</dbReference>
<comment type="catalytic activity">
    <reaction evidence="8 9">
        <text>tRNA(Tyr) + L-tyrosine + ATP = L-tyrosyl-tRNA(Tyr) + AMP + diphosphate + H(+)</text>
        <dbReference type="Rhea" id="RHEA:10220"/>
        <dbReference type="Rhea" id="RHEA-COMP:9706"/>
        <dbReference type="Rhea" id="RHEA-COMP:9707"/>
        <dbReference type="ChEBI" id="CHEBI:15378"/>
        <dbReference type="ChEBI" id="CHEBI:30616"/>
        <dbReference type="ChEBI" id="CHEBI:33019"/>
        <dbReference type="ChEBI" id="CHEBI:58315"/>
        <dbReference type="ChEBI" id="CHEBI:78442"/>
        <dbReference type="ChEBI" id="CHEBI:78536"/>
        <dbReference type="ChEBI" id="CHEBI:456215"/>
        <dbReference type="EC" id="6.1.1.1"/>
    </reaction>
</comment>
<evidence type="ECO:0000256" key="7">
    <source>
        <dbReference type="ARBA" id="ARBA00023146"/>
    </source>
</evidence>
<comment type="function">
    <text evidence="9">Catalyzes the attachment of tyrosine to tRNA(Tyr) in a two-step reaction: tyrosine is first activated by ATP to form Tyr-AMP and then transferred to the acceptor end of tRNA(Tyr).</text>
</comment>
<reference evidence="13" key="1">
    <citation type="submission" date="2017-09" db="EMBL/GenBank/DDBJ databases">
        <title>Depth-based differentiation of microbial function through sediment-hosted aquifers and enrichment of novel symbionts in the deep terrestrial subsurface.</title>
        <authorList>
            <person name="Probst A.J."/>
            <person name="Ladd B."/>
            <person name="Jarett J.K."/>
            <person name="Geller-Mcgrath D.E."/>
            <person name="Sieber C.M.K."/>
            <person name="Emerson J.B."/>
            <person name="Anantharaman K."/>
            <person name="Thomas B.C."/>
            <person name="Malmstrom R."/>
            <person name="Stieglmeier M."/>
            <person name="Klingl A."/>
            <person name="Woyke T."/>
            <person name="Ryan C.M."/>
            <person name="Banfield J.F."/>
        </authorList>
    </citation>
    <scope>NUCLEOTIDE SEQUENCE [LARGE SCALE GENOMIC DNA]</scope>
</reference>
<evidence type="ECO:0000256" key="3">
    <source>
        <dbReference type="ARBA" id="ARBA00022741"/>
    </source>
</evidence>
<comment type="subcellular location">
    <subcellularLocation>
        <location evidence="9">Cytoplasm</location>
    </subcellularLocation>
</comment>
<sequence length="400" mass="46020">MTELEKQLKVIQKNTVEILPKKELVEKLKISLKKKRPLRIKYGIDPTGAEIHLGHTIPIRKLKDFQDLGHKIIFLVGDFTAMIGDPTGRIETRPLLSPEEIERNLQTYQEQAGKLLDLRKTEFVRNSSWLEKLNLKEVIKLTSSFTAAQMLERKDFRQRYQDGLSPSLQEFIYPLMQGYDSVALKSDVEVGATEQKFNLLAGRTVQEAFGMKKQVVITMPILEGTDGKRKMSKSFHNYIGINEKPEEIYGKLMSIPDALMEKYFSLLTEFSGEEISKLLKQPFLAKKRLASSIVQTYCGKKEAEKAEKHFETIFQKKKIPLKIPVFRLKKEEVKKGKIWIIRLLDLARLVSSHNEARRLLRQKAISLDGEIITSPDLEIKIKEGSVIKVGKRRFVKVKVI</sequence>
<evidence type="ECO:0000256" key="5">
    <source>
        <dbReference type="ARBA" id="ARBA00022884"/>
    </source>
</evidence>
<keyword evidence="2 9" id="KW-0436">Ligase</keyword>
<feature type="binding site" evidence="9">
    <location>
        <position position="233"/>
    </location>
    <ligand>
        <name>ATP</name>
        <dbReference type="ChEBI" id="CHEBI:30616"/>
    </ligand>
</feature>
<organism evidence="12 13">
    <name type="scientific">bacterium (Candidatus Ratteibacteria) CG15_BIG_FIL_POST_REV_8_21_14_020_41_12</name>
    <dbReference type="NCBI Taxonomy" id="2014291"/>
    <lineage>
        <taxon>Bacteria</taxon>
        <taxon>Candidatus Ratteibacteria</taxon>
    </lineage>
</organism>
<evidence type="ECO:0000256" key="2">
    <source>
        <dbReference type="ARBA" id="ARBA00022598"/>
    </source>
</evidence>
<feature type="short sequence motif" description="'HIGH' region" evidence="9">
    <location>
        <begin position="46"/>
        <end position="55"/>
    </location>
</feature>
<accession>A0A2M7GZ96</accession>
<evidence type="ECO:0000256" key="9">
    <source>
        <dbReference type="HAMAP-Rule" id="MF_02007"/>
    </source>
</evidence>
<evidence type="ECO:0000256" key="8">
    <source>
        <dbReference type="ARBA" id="ARBA00048248"/>
    </source>
</evidence>
<keyword evidence="4 9" id="KW-0067">ATP-binding</keyword>
<dbReference type="PRINTS" id="PR01040">
    <property type="entry name" value="TRNASYNTHTYR"/>
</dbReference>
<keyword evidence="5 10" id="KW-0694">RNA-binding</keyword>
<comment type="similarity">
    <text evidence="9">Belongs to the class-I aminoacyl-tRNA synthetase family. TyrS type 2 subfamily.</text>
</comment>
<dbReference type="GO" id="GO:0006437">
    <property type="term" value="P:tyrosyl-tRNA aminoacylation"/>
    <property type="evidence" value="ECO:0007669"/>
    <property type="project" value="UniProtKB-UniRule"/>
</dbReference>
<evidence type="ECO:0000256" key="10">
    <source>
        <dbReference type="PROSITE-ProRule" id="PRU00182"/>
    </source>
</evidence>
<dbReference type="CDD" id="cd00805">
    <property type="entry name" value="TyrRS_core"/>
    <property type="match status" value="1"/>
</dbReference>
<dbReference type="GO" id="GO:0004831">
    <property type="term" value="F:tyrosine-tRNA ligase activity"/>
    <property type="evidence" value="ECO:0007669"/>
    <property type="project" value="UniProtKB-UniRule"/>
</dbReference>
<gene>
    <name evidence="9" type="primary">tyrS</name>
    <name evidence="12" type="ORF">COW28_02595</name>
</gene>
<dbReference type="PROSITE" id="PS00178">
    <property type="entry name" value="AA_TRNA_LIGASE_I"/>
    <property type="match status" value="1"/>
</dbReference>
<evidence type="ECO:0000313" key="12">
    <source>
        <dbReference type="EMBL" id="PIW33812.1"/>
    </source>
</evidence>
<dbReference type="Gene3D" id="3.10.290.10">
    <property type="entry name" value="RNA-binding S4 domain"/>
    <property type="match status" value="1"/>
</dbReference>
<dbReference type="InterPro" id="IPR024108">
    <property type="entry name" value="Tyr-tRNA-ligase_bac_2"/>
</dbReference>
<keyword evidence="1 9" id="KW-0963">Cytoplasm</keyword>
<comment type="subunit">
    <text evidence="9">Homodimer.</text>
</comment>
<dbReference type="NCBIfam" id="TIGR00234">
    <property type="entry name" value="tyrS"/>
    <property type="match status" value="1"/>
</dbReference>
<feature type="short sequence motif" description="'KMSKS' region" evidence="9">
    <location>
        <begin position="230"/>
        <end position="234"/>
    </location>
</feature>
<dbReference type="EMBL" id="PFFY01000123">
    <property type="protein sequence ID" value="PIW33812.1"/>
    <property type="molecule type" value="Genomic_DNA"/>
</dbReference>
<evidence type="ECO:0000259" key="11">
    <source>
        <dbReference type="SMART" id="SM00363"/>
    </source>
</evidence>
<dbReference type="GO" id="GO:0003723">
    <property type="term" value="F:RNA binding"/>
    <property type="evidence" value="ECO:0007669"/>
    <property type="project" value="UniProtKB-KW"/>
</dbReference>
<evidence type="ECO:0000256" key="1">
    <source>
        <dbReference type="ARBA" id="ARBA00022490"/>
    </source>
</evidence>
<dbReference type="GO" id="GO:0005524">
    <property type="term" value="F:ATP binding"/>
    <property type="evidence" value="ECO:0007669"/>
    <property type="project" value="UniProtKB-UniRule"/>
</dbReference>
<dbReference type="Pfam" id="PF00579">
    <property type="entry name" value="tRNA-synt_1b"/>
    <property type="match status" value="1"/>
</dbReference>
<dbReference type="HAMAP" id="MF_02007">
    <property type="entry name" value="Tyr_tRNA_synth_type2"/>
    <property type="match status" value="1"/>
</dbReference>
<dbReference type="PANTHER" id="PTHR11766">
    <property type="entry name" value="TYROSYL-TRNA SYNTHETASE"/>
    <property type="match status" value="1"/>
</dbReference>
<dbReference type="PANTHER" id="PTHR11766:SF1">
    <property type="entry name" value="TYROSINE--TRNA LIGASE"/>
    <property type="match status" value="1"/>
</dbReference>
<dbReference type="InterPro" id="IPR002305">
    <property type="entry name" value="aa-tRNA-synth_Ic"/>
</dbReference>